<dbReference type="AlphaFoldDB" id="A0A0R1HN76"/>
<dbReference type="InterPro" id="IPR019757">
    <property type="entry name" value="Pept_S26A_signal_pept_1_Lys-AS"/>
</dbReference>
<dbReference type="EMBL" id="AZDI01000004">
    <property type="protein sequence ID" value="KRK45891.1"/>
    <property type="molecule type" value="Genomic_DNA"/>
</dbReference>
<dbReference type="NCBIfam" id="TIGR02227">
    <property type="entry name" value="sigpep_I_bact"/>
    <property type="match status" value="1"/>
</dbReference>
<evidence type="ECO:0000313" key="10">
    <source>
        <dbReference type="Proteomes" id="UP000051450"/>
    </source>
</evidence>
<dbReference type="Gene3D" id="2.10.109.10">
    <property type="entry name" value="Umud Fragment, subunit A"/>
    <property type="match status" value="1"/>
</dbReference>
<dbReference type="Proteomes" id="UP000051450">
    <property type="component" value="Unassembled WGS sequence"/>
</dbReference>
<dbReference type="PRINTS" id="PR00727">
    <property type="entry name" value="LEADERPTASE"/>
</dbReference>
<dbReference type="InterPro" id="IPR000223">
    <property type="entry name" value="Pept_S26A_signal_pept_1"/>
</dbReference>
<dbReference type="InterPro" id="IPR019758">
    <property type="entry name" value="Pept_S26A_signal_pept_1_CS"/>
</dbReference>
<dbReference type="InterPro" id="IPR019533">
    <property type="entry name" value="Peptidase_S26"/>
</dbReference>
<sequence>MGGIMKKIGKEIMSWIIPIAVGLIIAMLLKTFVVTMVRVDGPSMQPNLVNNEHVAVVKVIDIKRYSTVVFDAYGVDPDATDGQEYVKRVIGMPGDTVAFKNDHVYVNDKEISEPYISTYQKTTGTRVQGINAKDWSFKSLAMDNQWTKDSSVTKVPAGKYFVLGDHRSVSNDSRYWGFVDKSKIQGVVKVPFWNFNKSEHKYIY</sequence>
<evidence type="ECO:0000256" key="4">
    <source>
        <dbReference type="ARBA" id="ARBA00013208"/>
    </source>
</evidence>
<organism evidence="9 10">
    <name type="scientific">Dellaglioa algida DSM 15638</name>
    <dbReference type="NCBI Taxonomy" id="1423719"/>
    <lineage>
        <taxon>Bacteria</taxon>
        <taxon>Bacillati</taxon>
        <taxon>Bacillota</taxon>
        <taxon>Bacilli</taxon>
        <taxon>Lactobacillales</taxon>
        <taxon>Lactobacillaceae</taxon>
        <taxon>Dellaglioa</taxon>
    </lineage>
</organism>
<evidence type="ECO:0000256" key="6">
    <source>
        <dbReference type="PIRSR" id="PIRSR600223-1"/>
    </source>
</evidence>
<evidence type="ECO:0000313" key="9">
    <source>
        <dbReference type="EMBL" id="KRK45891.1"/>
    </source>
</evidence>
<keyword evidence="7" id="KW-0812">Transmembrane</keyword>
<reference evidence="9 10" key="1">
    <citation type="journal article" date="2015" name="Genome Announc.">
        <title>Expanding the biotechnology potential of lactobacilli through comparative genomics of 213 strains and associated genera.</title>
        <authorList>
            <person name="Sun Z."/>
            <person name="Harris H.M."/>
            <person name="McCann A."/>
            <person name="Guo C."/>
            <person name="Argimon S."/>
            <person name="Zhang W."/>
            <person name="Yang X."/>
            <person name="Jeffery I.B."/>
            <person name="Cooney J.C."/>
            <person name="Kagawa T.F."/>
            <person name="Liu W."/>
            <person name="Song Y."/>
            <person name="Salvetti E."/>
            <person name="Wrobel A."/>
            <person name="Rasinkangas P."/>
            <person name="Parkhill J."/>
            <person name="Rea M.C."/>
            <person name="O'Sullivan O."/>
            <person name="Ritari J."/>
            <person name="Douillard F.P."/>
            <person name="Paul Ross R."/>
            <person name="Yang R."/>
            <person name="Briner A.E."/>
            <person name="Felis G.E."/>
            <person name="de Vos W.M."/>
            <person name="Barrangou R."/>
            <person name="Klaenhammer T.R."/>
            <person name="Caufield P.W."/>
            <person name="Cui Y."/>
            <person name="Zhang H."/>
            <person name="O'Toole P.W."/>
        </authorList>
    </citation>
    <scope>NUCLEOTIDE SEQUENCE [LARGE SCALE GENOMIC DNA]</scope>
    <source>
        <strain evidence="9 10">DSM 15638</strain>
    </source>
</reference>
<evidence type="ECO:0000256" key="1">
    <source>
        <dbReference type="ARBA" id="ARBA00000677"/>
    </source>
</evidence>
<feature type="transmembrane region" description="Helical" evidence="7">
    <location>
        <begin position="12"/>
        <end position="37"/>
    </location>
</feature>
<accession>A0A0R1HN76</accession>
<evidence type="ECO:0000256" key="5">
    <source>
        <dbReference type="ARBA" id="ARBA00022801"/>
    </source>
</evidence>
<protein>
    <recommendedName>
        <fullName evidence="4 7">Signal peptidase I</fullName>
        <ecNumber evidence="4 7">3.4.21.89</ecNumber>
    </recommendedName>
</protein>
<dbReference type="CDD" id="cd06530">
    <property type="entry name" value="S26_SPase_I"/>
    <property type="match status" value="1"/>
</dbReference>
<dbReference type="EC" id="3.4.21.89" evidence="4 7"/>
<gene>
    <name evidence="9" type="ORF">FC66_GL001122</name>
</gene>
<proteinExistence type="inferred from homology"/>
<feature type="active site" evidence="6">
    <location>
        <position position="87"/>
    </location>
</feature>
<dbReference type="GO" id="GO:0006465">
    <property type="term" value="P:signal peptide processing"/>
    <property type="evidence" value="ECO:0007669"/>
    <property type="project" value="InterPro"/>
</dbReference>
<dbReference type="GO" id="GO:0009003">
    <property type="term" value="F:signal peptidase activity"/>
    <property type="evidence" value="ECO:0007669"/>
    <property type="project" value="UniProtKB-EC"/>
</dbReference>
<dbReference type="Pfam" id="PF10502">
    <property type="entry name" value="Peptidase_S26"/>
    <property type="match status" value="1"/>
</dbReference>
<name>A0A0R1HN76_9LACO</name>
<comment type="catalytic activity">
    <reaction evidence="1 7">
        <text>Cleavage of hydrophobic, N-terminal signal or leader sequences from secreted and periplasmic proteins.</text>
        <dbReference type="EC" id="3.4.21.89"/>
    </reaction>
</comment>
<comment type="similarity">
    <text evidence="3 7">Belongs to the peptidase S26 family.</text>
</comment>
<feature type="domain" description="Peptidase S26" evidence="8">
    <location>
        <begin position="13"/>
        <end position="193"/>
    </location>
</feature>
<keyword evidence="7" id="KW-1133">Transmembrane helix</keyword>
<dbReference type="PATRIC" id="fig|1423719.4.peg.1143"/>
<comment type="caution">
    <text evidence="9">The sequence shown here is derived from an EMBL/GenBank/DDBJ whole genome shotgun (WGS) entry which is preliminary data.</text>
</comment>
<evidence type="ECO:0000259" key="8">
    <source>
        <dbReference type="Pfam" id="PF10502"/>
    </source>
</evidence>
<dbReference type="PANTHER" id="PTHR43390">
    <property type="entry name" value="SIGNAL PEPTIDASE I"/>
    <property type="match status" value="1"/>
</dbReference>
<keyword evidence="10" id="KW-1185">Reference proteome</keyword>
<keyword evidence="7" id="KW-0472">Membrane</keyword>
<dbReference type="GO" id="GO:0004252">
    <property type="term" value="F:serine-type endopeptidase activity"/>
    <property type="evidence" value="ECO:0007669"/>
    <property type="project" value="InterPro"/>
</dbReference>
<keyword evidence="5 7" id="KW-0378">Hydrolase</keyword>
<dbReference type="InterPro" id="IPR036286">
    <property type="entry name" value="LexA/Signal_pep-like_sf"/>
</dbReference>
<evidence type="ECO:0000256" key="2">
    <source>
        <dbReference type="ARBA" id="ARBA00004401"/>
    </source>
</evidence>
<comment type="subcellular location">
    <subcellularLocation>
        <location evidence="2">Cell membrane</location>
        <topology evidence="2">Single-pass type II membrane protein</topology>
    </subcellularLocation>
    <subcellularLocation>
        <location evidence="7">Membrane</location>
        <topology evidence="7">Single-pass type II membrane protein</topology>
    </subcellularLocation>
</comment>
<keyword evidence="7" id="KW-0645">Protease</keyword>
<evidence type="ECO:0000256" key="7">
    <source>
        <dbReference type="RuleBase" id="RU362042"/>
    </source>
</evidence>
<feature type="active site" evidence="6">
    <location>
        <position position="43"/>
    </location>
</feature>
<dbReference type="SUPFAM" id="SSF51306">
    <property type="entry name" value="LexA/Signal peptidase"/>
    <property type="match status" value="1"/>
</dbReference>
<dbReference type="PANTHER" id="PTHR43390:SF1">
    <property type="entry name" value="CHLOROPLAST PROCESSING PEPTIDASE"/>
    <property type="match status" value="1"/>
</dbReference>
<dbReference type="STRING" id="1423719.FC66_GL001122"/>
<dbReference type="GO" id="GO:0005886">
    <property type="term" value="C:plasma membrane"/>
    <property type="evidence" value="ECO:0007669"/>
    <property type="project" value="UniProtKB-SubCell"/>
</dbReference>
<dbReference type="PROSITE" id="PS00761">
    <property type="entry name" value="SPASE_I_3"/>
    <property type="match status" value="1"/>
</dbReference>
<evidence type="ECO:0000256" key="3">
    <source>
        <dbReference type="ARBA" id="ARBA00009370"/>
    </source>
</evidence>
<dbReference type="PROSITE" id="PS00760">
    <property type="entry name" value="SPASE_I_2"/>
    <property type="match status" value="1"/>
</dbReference>